<organism evidence="2 3">
    <name type="scientific">Solilutibacter oculi</name>
    <dbReference type="NCBI Taxonomy" id="2698682"/>
    <lineage>
        <taxon>Bacteria</taxon>
        <taxon>Pseudomonadati</taxon>
        <taxon>Pseudomonadota</taxon>
        <taxon>Gammaproteobacteria</taxon>
        <taxon>Lysobacterales</taxon>
        <taxon>Lysobacteraceae</taxon>
        <taxon>Solilutibacter</taxon>
    </lineage>
</organism>
<dbReference type="KEGG" id="lue:DCD74_03730"/>
<proteinExistence type="predicted"/>
<dbReference type="EMBL" id="CP029556">
    <property type="protein sequence ID" value="AXA85446.1"/>
    <property type="molecule type" value="Genomic_DNA"/>
</dbReference>
<dbReference type="AlphaFoldDB" id="A0A344J8T6"/>
<accession>A0A344J8T6</accession>
<dbReference type="Pfam" id="PF11218">
    <property type="entry name" value="DUF3011"/>
    <property type="match status" value="1"/>
</dbReference>
<dbReference type="Proteomes" id="UP000251842">
    <property type="component" value="Chromosome"/>
</dbReference>
<keyword evidence="3" id="KW-1185">Reference proteome</keyword>
<reference evidence="3" key="1">
    <citation type="submission" date="2018-05" db="EMBL/GenBank/DDBJ databases">
        <title>Luteimonas pekinense sp. nov., isolated from human Meibomian gland secretions, Beijing, China.</title>
        <authorList>
            <person name="Wen T."/>
            <person name="Bai H."/>
            <person name="Lv H."/>
        </authorList>
    </citation>
    <scope>NUCLEOTIDE SEQUENCE [LARGE SCALE GENOMIC DNA]</scope>
    <source>
        <strain evidence="3">83-4</strain>
    </source>
</reference>
<dbReference type="OrthoDB" id="6052310at2"/>
<sequence>MCGRGAGHRPLDDGDARNAAHRRCARLRFHPCMKASAAFADRSSASVTFGPMGIPSARVMMLLSGAAMALFARDAWAAPGVADSRVRCESQEGRWNQCALPPGEGDTMMLRQLSRNACIRNNSWGTNEGGLWVSRGCRAEFGREKPPARASASADREAGTRSRLLRCESRNGGHRQCPIETVGGVRLSRKLSDGDCELGKSWGYDENGIWVARGCRAEFEVTTPDRPSVRFFQRLLGRGSSDTGGQGQPLRCESVDGKRQECRLPPGTGRVELVHQLSKAGCEDGKSWGWNARQVWVAEGCRAEFMTWPSPPAE</sequence>
<evidence type="ECO:0008006" key="4">
    <source>
        <dbReference type="Google" id="ProtNLM"/>
    </source>
</evidence>
<dbReference type="InterPro" id="IPR021381">
    <property type="entry name" value="DUF3011"/>
</dbReference>
<feature type="region of interest" description="Disordered" evidence="1">
    <location>
        <begin position="144"/>
        <end position="163"/>
    </location>
</feature>
<gene>
    <name evidence="2" type="ORF">DCD74_03730</name>
</gene>
<name>A0A344J8T6_9GAMM</name>
<evidence type="ECO:0000313" key="2">
    <source>
        <dbReference type="EMBL" id="AXA85446.1"/>
    </source>
</evidence>
<feature type="compositionally biased region" description="Basic and acidic residues" evidence="1">
    <location>
        <begin position="154"/>
        <end position="163"/>
    </location>
</feature>
<protein>
    <recommendedName>
        <fullName evidence="4">DUF3011 domain-containing protein</fullName>
    </recommendedName>
</protein>
<evidence type="ECO:0000313" key="3">
    <source>
        <dbReference type="Proteomes" id="UP000251842"/>
    </source>
</evidence>
<evidence type="ECO:0000256" key="1">
    <source>
        <dbReference type="SAM" id="MobiDB-lite"/>
    </source>
</evidence>